<feature type="domain" description="DUF7123" evidence="1">
    <location>
        <begin position="2"/>
        <end position="63"/>
    </location>
</feature>
<accession>A0ABD6B7V0</accession>
<reference evidence="2 3" key="1">
    <citation type="journal article" date="2019" name="Int. J. Syst. Evol. Microbiol.">
        <title>The Global Catalogue of Microorganisms (GCM) 10K type strain sequencing project: providing services to taxonomists for standard genome sequencing and annotation.</title>
        <authorList>
            <consortium name="The Broad Institute Genomics Platform"/>
            <consortium name="The Broad Institute Genome Sequencing Center for Infectious Disease"/>
            <person name="Wu L."/>
            <person name="Ma J."/>
        </authorList>
    </citation>
    <scope>NUCLEOTIDE SEQUENCE [LARGE SCALE GENOMIC DNA]</scope>
    <source>
        <strain evidence="2 3">CGMCC 1.12285</strain>
    </source>
</reference>
<proteinExistence type="predicted"/>
<dbReference type="InterPro" id="IPR055547">
    <property type="entry name" value="DUF7123"/>
</dbReference>
<evidence type="ECO:0000313" key="3">
    <source>
        <dbReference type="Proteomes" id="UP001597111"/>
    </source>
</evidence>
<evidence type="ECO:0000313" key="2">
    <source>
        <dbReference type="EMBL" id="MFD1526548.1"/>
    </source>
</evidence>
<dbReference type="EMBL" id="JBHUDH010000106">
    <property type="protein sequence ID" value="MFD1526548.1"/>
    <property type="molecule type" value="Genomic_DNA"/>
</dbReference>
<comment type="caution">
    <text evidence="2">The sequence shown here is derived from an EMBL/GenBank/DDBJ whole genome shotgun (WGS) entry which is preliminary data.</text>
</comment>
<evidence type="ECO:0000259" key="1">
    <source>
        <dbReference type="Pfam" id="PF23438"/>
    </source>
</evidence>
<gene>
    <name evidence="2" type="ORF">ACFR9S_09605</name>
</gene>
<organism evidence="2 3">
    <name type="scientific">Halolamina salina</name>
    <dbReference type="NCBI Taxonomy" id="1220023"/>
    <lineage>
        <taxon>Archaea</taxon>
        <taxon>Methanobacteriati</taxon>
        <taxon>Methanobacteriota</taxon>
        <taxon>Stenosarchaea group</taxon>
        <taxon>Halobacteria</taxon>
        <taxon>Halobacteriales</taxon>
        <taxon>Haloferacaceae</taxon>
    </lineage>
</organism>
<dbReference type="Pfam" id="PF23438">
    <property type="entry name" value="DUF7123"/>
    <property type="match status" value="1"/>
</dbReference>
<dbReference type="RefSeq" id="WP_379818505.1">
    <property type="nucleotide sequence ID" value="NZ_JBHUDH010000106.1"/>
</dbReference>
<sequence length="68" mass="7403">MLEYIEGQLCAGETFAKSRHVAGKLGISAKKVGAVMGSIEDLESDLQVKKWGGSSDGTTWYIKRVNQE</sequence>
<keyword evidence="3" id="KW-1185">Reference proteome</keyword>
<dbReference type="Proteomes" id="UP001597111">
    <property type="component" value="Unassembled WGS sequence"/>
</dbReference>
<protein>
    <recommendedName>
        <fullName evidence="1">DUF7123 domain-containing protein</fullName>
    </recommendedName>
</protein>
<dbReference type="AlphaFoldDB" id="A0ABD6B7V0"/>
<name>A0ABD6B7V0_9EURY</name>